<dbReference type="Proteomes" id="UP000054538">
    <property type="component" value="Unassembled WGS sequence"/>
</dbReference>
<evidence type="ECO:0000313" key="1">
    <source>
        <dbReference type="EMBL" id="KIK79854.1"/>
    </source>
</evidence>
<protein>
    <recommendedName>
        <fullName evidence="3">DUF4219 domain-containing protein</fullName>
    </recommendedName>
</protein>
<dbReference type="EMBL" id="KN826165">
    <property type="protein sequence ID" value="KIK79854.1"/>
    <property type="molecule type" value="Genomic_DNA"/>
</dbReference>
<dbReference type="OrthoDB" id="2668145at2759"/>
<dbReference type="InParanoid" id="A0A0D0DFI2"/>
<gene>
    <name evidence="1" type="ORF">PAXRUDRAFT_16102</name>
</gene>
<evidence type="ECO:0008006" key="3">
    <source>
        <dbReference type="Google" id="ProtNLM"/>
    </source>
</evidence>
<dbReference type="HOGENOM" id="CLU_178702_0_0_1"/>
<sequence>MSSNFKSLTIAVPTLNGSNYLTWAPKMTNFLQASRLNWVLRKTHPEETEEGTKQSKIDKYQGYGTTKEVWDGL</sequence>
<evidence type="ECO:0000313" key="2">
    <source>
        <dbReference type="Proteomes" id="UP000054538"/>
    </source>
</evidence>
<proteinExistence type="predicted"/>
<reference evidence="1 2" key="1">
    <citation type="submission" date="2014-04" db="EMBL/GenBank/DDBJ databases">
        <authorList>
            <consortium name="DOE Joint Genome Institute"/>
            <person name="Kuo A."/>
            <person name="Kohler A."/>
            <person name="Jargeat P."/>
            <person name="Nagy L.G."/>
            <person name="Floudas D."/>
            <person name="Copeland A."/>
            <person name="Barry K.W."/>
            <person name="Cichocki N."/>
            <person name="Veneault-Fourrey C."/>
            <person name="LaButti K."/>
            <person name="Lindquist E.A."/>
            <person name="Lipzen A."/>
            <person name="Lundell T."/>
            <person name="Morin E."/>
            <person name="Murat C."/>
            <person name="Sun H."/>
            <person name="Tunlid A."/>
            <person name="Henrissat B."/>
            <person name="Grigoriev I.V."/>
            <person name="Hibbett D.S."/>
            <person name="Martin F."/>
            <person name="Nordberg H.P."/>
            <person name="Cantor M.N."/>
            <person name="Hua S.X."/>
        </authorList>
    </citation>
    <scope>NUCLEOTIDE SEQUENCE [LARGE SCALE GENOMIC DNA]</scope>
    <source>
        <strain evidence="1 2">Ve08.2h10</strain>
    </source>
</reference>
<name>A0A0D0DFI2_9AGAM</name>
<dbReference type="AlphaFoldDB" id="A0A0D0DFI2"/>
<accession>A0A0D0DFI2</accession>
<keyword evidence="2" id="KW-1185">Reference proteome</keyword>
<organism evidence="1 2">
    <name type="scientific">Paxillus rubicundulus Ve08.2h10</name>
    <dbReference type="NCBI Taxonomy" id="930991"/>
    <lineage>
        <taxon>Eukaryota</taxon>
        <taxon>Fungi</taxon>
        <taxon>Dikarya</taxon>
        <taxon>Basidiomycota</taxon>
        <taxon>Agaricomycotina</taxon>
        <taxon>Agaricomycetes</taxon>
        <taxon>Agaricomycetidae</taxon>
        <taxon>Boletales</taxon>
        <taxon>Paxilineae</taxon>
        <taxon>Paxillaceae</taxon>
        <taxon>Paxillus</taxon>
    </lineage>
</organism>
<reference evidence="2" key="2">
    <citation type="submission" date="2015-01" db="EMBL/GenBank/DDBJ databases">
        <title>Evolutionary Origins and Diversification of the Mycorrhizal Mutualists.</title>
        <authorList>
            <consortium name="DOE Joint Genome Institute"/>
            <consortium name="Mycorrhizal Genomics Consortium"/>
            <person name="Kohler A."/>
            <person name="Kuo A."/>
            <person name="Nagy L.G."/>
            <person name="Floudas D."/>
            <person name="Copeland A."/>
            <person name="Barry K.W."/>
            <person name="Cichocki N."/>
            <person name="Veneault-Fourrey C."/>
            <person name="LaButti K."/>
            <person name="Lindquist E.A."/>
            <person name="Lipzen A."/>
            <person name="Lundell T."/>
            <person name="Morin E."/>
            <person name="Murat C."/>
            <person name="Riley R."/>
            <person name="Ohm R."/>
            <person name="Sun H."/>
            <person name="Tunlid A."/>
            <person name="Henrissat B."/>
            <person name="Grigoriev I.V."/>
            <person name="Hibbett D.S."/>
            <person name="Martin F."/>
        </authorList>
    </citation>
    <scope>NUCLEOTIDE SEQUENCE [LARGE SCALE GENOMIC DNA]</scope>
    <source>
        <strain evidence="2">Ve08.2h10</strain>
    </source>
</reference>